<comment type="caution">
    <text evidence="9">The sequence shown here is derived from an EMBL/GenBank/DDBJ whole genome shotgun (WGS) entry which is preliminary data.</text>
</comment>
<dbReference type="InterPro" id="IPR000515">
    <property type="entry name" value="MetI-like"/>
</dbReference>
<evidence type="ECO:0000256" key="4">
    <source>
        <dbReference type="ARBA" id="ARBA00022692"/>
    </source>
</evidence>
<comment type="similarity">
    <text evidence="7">Belongs to the binding-protein-dependent transport system permease family.</text>
</comment>
<evidence type="ECO:0000256" key="3">
    <source>
        <dbReference type="ARBA" id="ARBA00022475"/>
    </source>
</evidence>
<proteinExistence type="inferred from homology"/>
<dbReference type="InterPro" id="IPR045621">
    <property type="entry name" value="BPD_transp_1_N"/>
</dbReference>
<evidence type="ECO:0000313" key="9">
    <source>
        <dbReference type="EMBL" id="MFC6955220.1"/>
    </source>
</evidence>
<dbReference type="Proteomes" id="UP001596395">
    <property type="component" value="Unassembled WGS sequence"/>
</dbReference>
<dbReference type="InterPro" id="IPR035906">
    <property type="entry name" value="MetI-like_sf"/>
</dbReference>
<feature type="transmembrane region" description="Helical" evidence="7">
    <location>
        <begin position="299"/>
        <end position="318"/>
    </location>
</feature>
<keyword evidence="5 7" id="KW-1133">Transmembrane helix</keyword>
<dbReference type="AlphaFoldDB" id="A0ABD5VLX3"/>
<sequence length="333" mass="35933">MSFARFLTKRLLQGAFVVWGVVTIVFGLRVIAPGDPANVLLPPDVDPEVRRQVIADLGLDEPLHVQYWEFISGIPVGDLGTSLTTGTEVTSRVARSIPATLELAVAATVVAVIIAIPLGVVSATNRHEAPDYGATLFSLAGISTPNFWLGVMLIIILSVQLNLFPTSQRAIGIPAVFELLFAGQLEAAGEGLVTWLWYITLPAITLGTYFTALITRLTRSGMLDELGKTYVRASRAKGLPESLVRYRHVLRNTLIPIITVVGLQLGTLIGGAVITEFVFDWPGLGQVLINSINSRDWPMVQGSLIVISVGFVVVNIVVDTLYSYVNPRVGFDG</sequence>
<keyword evidence="10" id="KW-1185">Reference proteome</keyword>
<comment type="subcellular location">
    <subcellularLocation>
        <location evidence="1 7">Cell membrane</location>
        <topology evidence="1 7">Multi-pass membrane protein</topology>
    </subcellularLocation>
</comment>
<evidence type="ECO:0000313" key="10">
    <source>
        <dbReference type="Proteomes" id="UP001596395"/>
    </source>
</evidence>
<dbReference type="SUPFAM" id="SSF161098">
    <property type="entry name" value="MetI-like"/>
    <property type="match status" value="1"/>
</dbReference>
<feature type="transmembrane region" description="Helical" evidence="7">
    <location>
        <begin position="195"/>
        <end position="214"/>
    </location>
</feature>
<dbReference type="EMBL" id="JBHSXN010000005">
    <property type="protein sequence ID" value="MFC6955220.1"/>
    <property type="molecule type" value="Genomic_DNA"/>
</dbReference>
<evidence type="ECO:0000259" key="8">
    <source>
        <dbReference type="PROSITE" id="PS50928"/>
    </source>
</evidence>
<evidence type="ECO:0000256" key="2">
    <source>
        <dbReference type="ARBA" id="ARBA00022448"/>
    </source>
</evidence>
<keyword evidence="3" id="KW-1003">Cell membrane</keyword>
<evidence type="ECO:0000256" key="7">
    <source>
        <dbReference type="RuleBase" id="RU363032"/>
    </source>
</evidence>
<feature type="domain" description="ABC transmembrane type-1" evidence="8">
    <location>
        <begin position="97"/>
        <end position="322"/>
    </location>
</feature>
<name>A0ABD5VLX3_9EURY</name>
<dbReference type="Pfam" id="PF19300">
    <property type="entry name" value="BPD_transp_1_N"/>
    <property type="match status" value="1"/>
</dbReference>
<organism evidence="9 10">
    <name type="scientific">Halorubellus litoreus</name>
    <dbReference type="NCBI Taxonomy" id="755308"/>
    <lineage>
        <taxon>Archaea</taxon>
        <taxon>Methanobacteriati</taxon>
        <taxon>Methanobacteriota</taxon>
        <taxon>Stenosarchaea group</taxon>
        <taxon>Halobacteria</taxon>
        <taxon>Halobacteriales</taxon>
        <taxon>Halorubellaceae</taxon>
        <taxon>Halorubellus</taxon>
    </lineage>
</organism>
<dbReference type="PROSITE" id="PS50928">
    <property type="entry name" value="ABC_TM1"/>
    <property type="match status" value="1"/>
</dbReference>
<feature type="transmembrane region" description="Helical" evidence="7">
    <location>
        <begin position="136"/>
        <end position="159"/>
    </location>
</feature>
<evidence type="ECO:0000256" key="6">
    <source>
        <dbReference type="ARBA" id="ARBA00023136"/>
    </source>
</evidence>
<dbReference type="RefSeq" id="WP_336352153.1">
    <property type="nucleotide sequence ID" value="NZ_JAZAQL010000005.1"/>
</dbReference>
<feature type="transmembrane region" description="Helical" evidence="7">
    <location>
        <begin position="12"/>
        <end position="32"/>
    </location>
</feature>
<gene>
    <name evidence="9" type="ORF">ACFQGB_20350</name>
</gene>
<keyword evidence="4 7" id="KW-0812">Transmembrane</keyword>
<dbReference type="Pfam" id="PF00528">
    <property type="entry name" value="BPD_transp_1"/>
    <property type="match status" value="1"/>
</dbReference>
<accession>A0ABD5VLX3</accession>
<evidence type="ECO:0000256" key="5">
    <source>
        <dbReference type="ARBA" id="ARBA00022989"/>
    </source>
</evidence>
<keyword evidence="2 7" id="KW-0813">Transport</keyword>
<evidence type="ECO:0000256" key="1">
    <source>
        <dbReference type="ARBA" id="ARBA00004651"/>
    </source>
</evidence>
<dbReference type="PANTHER" id="PTHR43163:SF6">
    <property type="entry name" value="DIPEPTIDE TRANSPORT SYSTEM PERMEASE PROTEIN DPPB-RELATED"/>
    <property type="match status" value="1"/>
</dbReference>
<dbReference type="PANTHER" id="PTHR43163">
    <property type="entry name" value="DIPEPTIDE TRANSPORT SYSTEM PERMEASE PROTEIN DPPB-RELATED"/>
    <property type="match status" value="1"/>
</dbReference>
<dbReference type="CDD" id="cd06261">
    <property type="entry name" value="TM_PBP2"/>
    <property type="match status" value="1"/>
</dbReference>
<feature type="transmembrane region" description="Helical" evidence="7">
    <location>
        <begin position="254"/>
        <end position="279"/>
    </location>
</feature>
<feature type="transmembrane region" description="Helical" evidence="7">
    <location>
        <begin position="103"/>
        <end position="124"/>
    </location>
</feature>
<keyword evidence="6 7" id="KW-0472">Membrane</keyword>
<dbReference type="Gene3D" id="1.10.3720.10">
    <property type="entry name" value="MetI-like"/>
    <property type="match status" value="1"/>
</dbReference>
<dbReference type="GO" id="GO:0005886">
    <property type="term" value="C:plasma membrane"/>
    <property type="evidence" value="ECO:0007669"/>
    <property type="project" value="UniProtKB-SubCell"/>
</dbReference>
<reference evidence="9 10" key="1">
    <citation type="journal article" date="2019" name="Int. J. Syst. Evol. Microbiol.">
        <title>The Global Catalogue of Microorganisms (GCM) 10K type strain sequencing project: providing services to taxonomists for standard genome sequencing and annotation.</title>
        <authorList>
            <consortium name="The Broad Institute Genomics Platform"/>
            <consortium name="The Broad Institute Genome Sequencing Center for Infectious Disease"/>
            <person name="Wu L."/>
            <person name="Ma J."/>
        </authorList>
    </citation>
    <scope>NUCLEOTIDE SEQUENCE [LARGE SCALE GENOMIC DNA]</scope>
    <source>
        <strain evidence="9 10">GX26</strain>
    </source>
</reference>
<protein>
    <submittedName>
        <fullName evidence="9">ABC transporter permease</fullName>
    </submittedName>
</protein>